<dbReference type="Pfam" id="PF12323">
    <property type="entry name" value="HTH_OrfB_IS605"/>
    <property type="match status" value="1"/>
</dbReference>
<evidence type="ECO:0000313" key="3">
    <source>
        <dbReference type="Proteomes" id="UP001597260"/>
    </source>
</evidence>
<dbReference type="RefSeq" id="WP_377571999.1">
    <property type="nucleotide sequence ID" value="NZ_JBHTMP010000024.1"/>
</dbReference>
<organism evidence="2 3">
    <name type="scientific">Micromonospora sonneratiae</name>
    <dbReference type="NCBI Taxonomy" id="1184706"/>
    <lineage>
        <taxon>Bacteria</taxon>
        <taxon>Bacillati</taxon>
        <taxon>Actinomycetota</taxon>
        <taxon>Actinomycetes</taxon>
        <taxon>Micromonosporales</taxon>
        <taxon>Micromonosporaceae</taxon>
        <taxon>Micromonospora</taxon>
    </lineage>
</organism>
<protein>
    <submittedName>
        <fullName evidence="2">Helix-turn-helix domain-containing protein</fullName>
    </submittedName>
</protein>
<comment type="caution">
    <text evidence="2">The sequence shown here is derived from an EMBL/GenBank/DDBJ whole genome shotgun (WGS) entry which is preliminary data.</text>
</comment>
<keyword evidence="3" id="KW-1185">Reference proteome</keyword>
<reference evidence="3" key="1">
    <citation type="journal article" date="2019" name="Int. J. Syst. Evol. Microbiol.">
        <title>The Global Catalogue of Microorganisms (GCM) 10K type strain sequencing project: providing services to taxonomists for standard genome sequencing and annotation.</title>
        <authorList>
            <consortium name="The Broad Institute Genomics Platform"/>
            <consortium name="The Broad Institute Genome Sequencing Center for Infectious Disease"/>
            <person name="Wu L."/>
            <person name="Ma J."/>
        </authorList>
    </citation>
    <scope>NUCLEOTIDE SEQUENCE [LARGE SCALE GENOMIC DNA]</scope>
    <source>
        <strain evidence="3">JCM 31037</strain>
    </source>
</reference>
<evidence type="ECO:0000259" key="1">
    <source>
        <dbReference type="Pfam" id="PF12323"/>
    </source>
</evidence>
<dbReference type="InterPro" id="IPR021027">
    <property type="entry name" value="Transposase_put_HTH"/>
</dbReference>
<accession>A0ABW3YHN9</accession>
<evidence type="ECO:0000313" key="2">
    <source>
        <dbReference type="EMBL" id="MFD1322799.1"/>
    </source>
</evidence>
<dbReference type="Proteomes" id="UP001597260">
    <property type="component" value="Unassembled WGS sequence"/>
</dbReference>
<name>A0ABW3YHN9_9ACTN</name>
<sequence>MRRTAQAFGCARVVYNDGLRRSTIET</sequence>
<dbReference type="EMBL" id="JBHTMP010000024">
    <property type="protein sequence ID" value="MFD1322799.1"/>
    <property type="molecule type" value="Genomic_DNA"/>
</dbReference>
<gene>
    <name evidence="2" type="ORF">ACFQ4H_17015</name>
</gene>
<proteinExistence type="predicted"/>
<feature type="domain" description="Transposase putative helix-turn-helix" evidence="1">
    <location>
        <begin position="5"/>
        <end position="22"/>
    </location>
</feature>